<accession>A0ABT7SZX4</accession>
<dbReference type="PIRSF" id="PIRSF001488">
    <property type="entry name" value="Tdi_protein"/>
    <property type="match status" value="1"/>
</dbReference>
<reference evidence="10 11" key="1">
    <citation type="submission" date="2023-06" db="EMBL/GenBank/DDBJ databases">
        <title>Alteromonas sp. ASW11-36 isolated from intertidal sand.</title>
        <authorList>
            <person name="Li Y."/>
        </authorList>
    </citation>
    <scope>NUCLEOTIDE SEQUENCE [LARGE SCALE GENOMIC DNA]</scope>
    <source>
        <strain evidence="10 11">ASW11-36</strain>
    </source>
</reference>
<evidence type="ECO:0000256" key="7">
    <source>
        <dbReference type="PIRNR" id="PIRNR001488"/>
    </source>
</evidence>
<dbReference type="InterPro" id="IPR013766">
    <property type="entry name" value="Thioredoxin_domain"/>
</dbReference>
<evidence type="ECO:0000256" key="5">
    <source>
        <dbReference type="ARBA" id="ARBA00023157"/>
    </source>
</evidence>
<evidence type="ECO:0000256" key="3">
    <source>
        <dbReference type="ARBA" id="ARBA00022729"/>
    </source>
</evidence>
<dbReference type="CDD" id="cd03019">
    <property type="entry name" value="DsbA_DsbA"/>
    <property type="match status" value="1"/>
</dbReference>
<dbReference type="InterPro" id="IPR001853">
    <property type="entry name" value="DSBA-like_thioredoxin_dom"/>
</dbReference>
<dbReference type="InterPro" id="IPR036249">
    <property type="entry name" value="Thioredoxin-like_sf"/>
</dbReference>
<organism evidence="10 11">
    <name type="scientific">Alteromonas arenosi</name>
    <dbReference type="NCBI Taxonomy" id="3055817"/>
    <lineage>
        <taxon>Bacteria</taxon>
        <taxon>Pseudomonadati</taxon>
        <taxon>Pseudomonadota</taxon>
        <taxon>Gammaproteobacteria</taxon>
        <taxon>Alteromonadales</taxon>
        <taxon>Alteromonadaceae</taxon>
        <taxon>Alteromonas/Salinimonas group</taxon>
        <taxon>Alteromonas</taxon>
    </lineage>
</organism>
<dbReference type="EMBL" id="JAUCBP010000012">
    <property type="protein sequence ID" value="MDM7861721.1"/>
    <property type="molecule type" value="Genomic_DNA"/>
</dbReference>
<sequence length="207" mass="23604">MKKLFIGFLLAALMPLSACGQMRWEEGTHYRVISDQASAKPEVIEFFSFWCPACNAFEPIVQDMKSRLGADVKFTKVHVNFMQFTGPEVQDDVTRAMLVGRALKDETRLNGAIFNYIHRQRGVITGLNDVRNIFLVNGVEAEDFDKMVKSFSVNNLVRKNNKTIDDFRQHLNGVPNFIVNGKYQATFTSNMTPDDMVNLIVWLSQQD</sequence>
<keyword evidence="6" id="KW-0676">Redox-active center</keyword>
<dbReference type="PROSITE" id="PS00194">
    <property type="entry name" value="THIOREDOXIN_1"/>
    <property type="match status" value="1"/>
</dbReference>
<dbReference type="SUPFAM" id="SSF52833">
    <property type="entry name" value="Thioredoxin-like"/>
    <property type="match status" value="1"/>
</dbReference>
<dbReference type="Gene3D" id="3.40.30.10">
    <property type="entry name" value="Glutaredoxin"/>
    <property type="match status" value="1"/>
</dbReference>
<dbReference type="InterPro" id="IPR050824">
    <property type="entry name" value="Thiol_disulfide_DsbA"/>
</dbReference>
<feature type="signal peptide" evidence="8">
    <location>
        <begin position="1"/>
        <end position="20"/>
    </location>
</feature>
<name>A0ABT7SZX4_9ALTE</name>
<dbReference type="PROSITE" id="PS51352">
    <property type="entry name" value="THIOREDOXIN_2"/>
    <property type="match status" value="1"/>
</dbReference>
<dbReference type="InterPro" id="IPR017937">
    <property type="entry name" value="Thioredoxin_CS"/>
</dbReference>
<evidence type="ECO:0000256" key="6">
    <source>
        <dbReference type="ARBA" id="ARBA00023284"/>
    </source>
</evidence>
<evidence type="ECO:0000259" key="9">
    <source>
        <dbReference type="PROSITE" id="PS51352"/>
    </source>
</evidence>
<evidence type="ECO:0000313" key="10">
    <source>
        <dbReference type="EMBL" id="MDM7861721.1"/>
    </source>
</evidence>
<keyword evidence="4 7" id="KW-0574">Periplasm</keyword>
<keyword evidence="5 7" id="KW-1015">Disulfide bond</keyword>
<gene>
    <name evidence="10" type="ORF">QTP81_14055</name>
</gene>
<feature type="chain" id="PRO_5046981363" description="Thiol:disulfide interchange protein" evidence="8">
    <location>
        <begin position="21"/>
        <end position="207"/>
    </location>
</feature>
<comment type="similarity">
    <text evidence="2">Belongs to the thioredoxin family. DsbA subfamily.</text>
</comment>
<proteinExistence type="inferred from homology"/>
<dbReference type="PANTHER" id="PTHR35891">
    <property type="entry name" value="THIOL:DISULFIDE INTERCHANGE PROTEIN DSBA"/>
    <property type="match status" value="1"/>
</dbReference>
<keyword evidence="11" id="KW-1185">Reference proteome</keyword>
<evidence type="ECO:0000256" key="4">
    <source>
        <dbReference type="ARBA" id="ARBA00022764"/>
    </source>
</evidence>
<evidence type="ECO:0000256" key="1">
    <source>
        <dbReference type="ARBA" id="ARBA00004418"/>
    </source>
</evidence>
<keyword evidence="3 8" id="KW-0732">Signal</keyword>
<comment type="caution">
    <text evidence="10">The sequence shown here is derived from an EMBL/GenBank/DDBJ whole genome shotgun (WGS) entry which is preliminary data.</text>
</comment>
<dbReference type="Proteomes" id="UP001234343">
    <property type="component" value="Unassembled WGS sequence"/>
</dbReference>
<dbReference type="Pfam" id="PF01323">
    <property type="entry name" value="DSBA"/>
    <property type="match status" value="1"/>
</dbReference>
<evidence type="ECO:0000256" key="8">
    <source>
        <dbReference type="SAM" id="SignalP"/>
    </source>
</evidence>
<feature type="domain" description="Thioredoxin" evidence="9">
    <location>
        <begin position="10"/>
        <end position="153"/>
    </location>
</feature>
<dbReference type="PANTHER" id="PTHR35891:SF2">
    <property type="entry name" value="THIOL:DISULFIDE INTERCHANGE PROTEIN DSBA"/>
    <property type="match status" value="1"/>
</dbReference>
<dbReference type="InterPro" id="IPR023205">
    <property type="entry name" value="DsbA/DsbL"/>
</dbReference>
<dbReference type="RefSeq" id="WP_289366375.1">
    <property type="nucleotide sequence ID" value="NZ_JAUCBP010000012.1"/>
</dbReference>
<evidence type="ECO:0000313" key="11">
    <source>
        <dbReference type="Proteomes" id="UP001234343"/>
    </source>
</evidence>
<comment type="subcellular location">
    <subcellularLocation>
        <location evidence="1 7">Periplasm</location>
    </subcellularLocation>
</comment>
<protein>
    <recommendedName>
        <fullName evidence="7">Thiol:disulfide interchange protein</fullName>
    </recommendedName>
</protein>
<evidence type="ECO:0000256" key="2">
    <source>
        <dbReference type="ARBA" id="ARBA00005791"/>
    </source>
</evidence>